<dbReference type="GO" id="GO:0008168">
    <property type="term" value="F:methyltransferase activity"/>
    <property type="evidence" value="ECO:0007669"/>
    <property type="project" value="UniProtKB-KW"/>
</dbReference>
<dbReference type="EMBL" id="JAFEUC010000005">
    <property type="protein sequence ID" value="MBM7077198.1"/>
    <property type="molecule type" value="Genomic_DNA"/>
</dbReference>
<comment type="caution">
    <text evidence="3">The sequence shown here is derived from an EMBL/GenBank/DDBJ whole genome shotgun (WGS) entry which is preliminary data.</text>
</comment>
<reference evidence="3 4" key="1">
    <citation type="submission" date="2021-02" db="EMBL/GenBank/DDBJ databases">
        <authorList>
            <person name="Ra J.-S."/>
        </authorList>
    </citation>
    <scope>NUCLEOTIDE SEQUENCE [LARGE SCALE GENOMIC DNA]</scope>
    <source>
        <strain evidence="3 4">MMS20-R1-14</strain>
    </source>
</reference>
<keyword evidence="2" id="KW-0808">Transferase</keyword>
<dbReference type="InterPro" id="IPR029063">
    <property type="entry name" value="SAM-dependent_MTases_sf"/>
</dbReference>
<dbReference type="InterPro" id="IPR007213">
    <property type="entry name" value="Ppm1/Ppm2/Tcmp"/>
</dbReference>
<name>A0ABS2IS84_9ACTN</name>
<dbReference type="RefSeq" id="WP_204925174.1">
    <property type="nucleotide sequence ID" value="NZ_JAFEUC010000005.1"/>
</dbReference>
<dbReference type="Pfam" id="PF04072">
    <property type="entry name" value="LCM"/>
    <property type="match status" value="1"/>
</dbReference>
<dbReference type="PANTHER" id="PTHR43619">
    <property type="entry name" value="S-ADENOSYL-L-METHIONINE-DEPENDENT METHYLTRANSFERASE YKTD-RELATED"/>
    <property type="match status" value="1"/>
</dbReference>
<sequence length="277" mass="30486">MKVSLTGAAETTLATLCARAVDARSPHPMLGDHTAAGILDRLDYDFAKLQIQPATAVGVALRTRFFDRWTRRFLDAHPEATVLHLGCGLDGRAQRLAPGPGVRWFDIDQPEVIALRDELYPARPGCRTLGASVVEESWLTEIPTDRPVLVLGEGLAMYLGAEDGPRMLRTIVARFPLGGEIAFDSYSRATVRLSGPLPVMRQTGAQMRWGIDDPREVPQDVPGLRLVESVRAYDTADPDDHRRLPLGLRLRLLLDTKVLAKLPVSRGVGHLSRFAFP</sequence>
<dbReference type="PIRSF" id="PIRSF028177">
    <property type="entry name" value="Polyketide_synth_Omtfrase_TcmP"/>
    <property type="match status" value="1"/>
</dbReference>
<evidence type="ECO:0000256" key="2">
    <source>
        <dbReference type="ARBA" id="ARBA00022679"/>
    </source>
</evidence>
<dbReference type="Proteomes" id="UP001518872">
    <property type="component" value="Unassembled WGS sequence"/>
</dbReference>
<dbReference type="SUPFAM" id="SSF53335">
    <property type="entry name" value="S-adenosyl-L-methionine-dependent methyltransferases"/>
    <property type="match status" value="1"/>
</dbReference>
<evidence type="ECO:0000313" key="3">
    <source>
        <dbReference type="EMBL" id="MBM7077198.1"/>
    </source>
</evidence>
<keyword evidence="1 3" id="KW-0489">Methyltransferase</keyword>
<dbReference type="GO" id="GO:0032259">
    <property type="term" value="P:methylation"/>
    <property type="evidence" value="ECO:0007669"/>
    <property type="project" value="UniProtKB-KW"/>
</dbReference>
<organism evidence="3 4">
    <name type="scientific">Micromonospora humida</name>
    <dbReference type="NCBI Taxonomy" id="2809018"/>
    <lineage>
        <taxon>Bacteria</taxon>
        <taxon>Bacillati</taxon>
        <taxon>Actinomycetota</taxon>
        <taxon>Actinomycetes</taxon>
        <taxon>Micromonosporales</taxon>
        <taxon>Micromonosporaceae</taxon>
        <taxon>Micromonospora</taxon>
    </lineage>
</organism>
<accession>A0ABS2IS84</accession>
<proteinExistence type="predicted"/>
<protein>
    <submittedName>
        <fullName evidence="3">Class I SAM-dependent methyltransferase</fullName>
    </submittedName>
</protein>
<keyword evidence="4" id="KW-1185">Reference proteome</keyword>
<evidence type="ECO:0000313" key="4">
    <source>
        <dbReference type="Proteomes" id="UP001518872"/>
    </source>
</evidence>
<dbReference type="PANTHER" id="PTHR43619:SF2">
    <property type="entry name" value="S-ADENOSYL-L-METHIONINE-DEPENDENT METHYLTRANSFERASES SUPERFAMILY PROTEIN"/>
    <property type="match status" value="1"/>
</dbReference>
<dbReference type="Gene3D" id="3.40.50.150">
    <property type="entry name" value="Vaccinia Virus protein VP39"/>
    <property type="match status" value="1"/>
</dbReference>
<dbReference type="InterPro" id="IPR016874">
    <property type="entry name" value="TcmP-like"/>
</dbReference>
<evidence type="ECO:0000256" key="1">
    <source>
        <dbReference type="ARBA" id="ARBA00022603"/>
    </source>
</evidence>
<gene>
    <name evidence="3" type="ORF">JQX11_12690</name>
</gene>